<dbReference type="GO" id="GO:0061630">
    <property type="term" value="F:ubiquitin protein ligase activity"/>
    <property type="evidence" value="ECO:0007669"/>
    <property type="project" value="InterPro"/>
</dbReference>
<dbReference type="Gene3D" id="3.30.40.10">
    <property type="entry name" value="Zinc/RING finger domain, C3HC4 (zinc finger)"/>
    <property type="match status" value="1"/>
</dbReference>
<evidence type="ECO:0000256" key="2">
    <source>
        <dbReference type="SAM" id="MobiDB-lite"/>
    </source>
</evidence>
<dbReference type="InterPro" id="IPR001841">
    <property type="entry name" value="Znf_RING"/>
</dbReference>
<evidence type="ECO:0000259" key="3">
    <source>
        <dbReference type="PROSITE" id="PS50089"/>
    </source>
</evidence>
<dbReference type="Proteomes" id="UP000054248">
    <property type="component" value="Unassembled WGS sequence"/>
</dbReference>
<evidence type="ECO:0000259" key="4">
    <source>
        <dbReference type="PROSITE" id="PS50966"/>
    </source>
</evidence>
<feature type="compositionally biased region" description="Acidic residues" evidence="2">
    <location>
        <begin position="12"/>
        <end position="24"/>
    </location>
</feature>
<accession>A0A0C3QEU8</accession>
<dbReference type="InterPro" id="IPR013083">
    <property type="entry name" value="Znf_RING/FYVE/PHD"/>
</dbReference>
<organism evidence="5 6">
    <name type="scientific">Tulasnella calospora MUT 4182</name>
    <dbReference type="NCBI Taxonomy" id="1051891"/>
    <lineage>
        <taxon>Eukaryota</taxon>
        <taxon>Fungi</taxon>
        <taxon>Dikarya</taxon>
        <taxon>Basidiomycota</taxon>
        <taxon>Agaricomycotina</taxon>
        <taxon>Agaricomycetes</taxon>
        <taxon>Cantharellales</taxon>
        <taxon>Tulasnellaceae</taxon>
        <taxon>Tulasnella</taxon>
    </lineage>
</organism>
<dbReference type="InterPro" id="IPR007527">
    <property type="entry name" value="Znf_SWIM"/>
</dbReference>
<dbReference type="PROSITE" id="PS50089">
    <property type="entry name" value="ZF_RING_2"/>
    <property type="match status" value="1"/>
</dbReference>
<evidence type="ECO:0008006" key="7">
    <source>
        <dbReference type="Google" id="ProtNLM"/>
    </source>
</evidence>
<dbReference type="InterPro" id="IPR039903">
    <property type="entry name" value="Zswim2"/>
</dbReference>
<proteinExistence type="predicted"/>
<feature type="compositionally biased region" description="Low complexity" evidence="2">
    <location>
        <begin position="33"/>
        <end position="46"/>
    </location>
</feature>
<dbReference type="AlphaFoldDB" id="A0A0C3QEU8"/>
<name>A0A0C3QEU8_9AGAM</name>
<evidence type="ECO:0000313" key="6">
    <source>
        <dbReference type="Proteomes" id="UP000054248"/>
    </source>
</evidence>
<dbReference type="EMBL" id="KN822978">
    <property type="protein sequence ID" value="KIO29780.1"/>
    <property type="molecule type" value="Genomic_DNA"/>
</dbReference>
<dbReference type="SUPFAM" id="SSF57850">
    <property type="entry name" value="RING/U-box"/>
    <property type="match status" value="1"/>
</dbReference>
<protein>
    <recommendedName>
        <fullName evidence="7">SWIM-type domain-containing protein</fullName>
    </recommendedName>
</protein>
<evidence type="ECO:0000313" key="5">
    <source>
        <dbReference type="EMBL" id="KIO29780.1"/>
    </source>
</evidence>
<keyword evidence="1" id="KW-0479">Metal-binding</keyword>
<dbReference type="STRING" id="1051891.A0A0C3QEU8"/>
<sequence>MPPKRKRVYTPEYDDGSASVDDDPGLAKKKAKSSTSYATAEPSKSSSKPEKRLARIRNTCPQNIMDRVDRVIFFMIDRQRNSEDLREVFKVLGSTGNVYTVTVDKLPSCDCPDASKGNHCKHILFIFLKVLNVSVDSKGWYQKALISAELQEIFDNAPPNPANVVSQRLKEAYGDIAGTSSSQGPSKSAQPPEGRRKFEEDDECAVCYETLKDVPDSDLVWCGTCKNALHKECYANYRRSKIGQPVTCPHCRSEMEDPTSSGKGKGKATISEDGYLNLAGAAGVSRIRDTSTYYDGPSRRWSNYRAWI</sequence>
<feature type="compositionally biased region" description="Polar residues" evidence="2">
    <location>
        <begin position="178"/>
        <end position="189"/>
    </location>
</feature>
<keyword evidence="6" id="KW-1185">Reference proteome</keyword>
<dbReference type="PANTHER" id="PTHR21540">
    <property type="entry name" value="RING FINGER AND SWIM DOMAIN-CONTAINING PROTEIN 2"/>
    <property type="match status" value="1"/>
</dbReference>
<gene>
    <name evidence="5" type="ORF">M407DRAFT_21030</name>
</gene>
<feature type="domain" description="SWIM-type" evidence="4">
    <location>
        <begin position="99"/>
        <end position="131"/>
    </location>
</feature>
<dbReference type="PROSITE" id="PS50966">
    <property type="entry name" value="ZF_SWIM"/>
    <property type="match status" value="1"/>
</dbReference>
<evidence type="ECO:0000256" key="1">
    <source>
        <dbReference type="PROSITE-ProRule" id="PRU00175"/>
    </source>
</evidence>
<dbReference type="PANTHER" id="PTHR21540:SF0">
    <property type="entry name" value="PHD FAMILY PROTEIN"/>
    <property type="match status" value="1"/>
</dbReference>
<reference evidence="6" key="2">
    <citation type="submission" date="2015-01" db="EMBL/GenBank/DDBJ databases">
        <title>Evolutionary Origins and Diversification of the Mycorrhizal Mutualists.</title>
        <authorList>
            <consortium name="DOE Joint Genome Institute"/>
            <consortium name="Mycorrhizal Genomics Consortium"/>
            <person name="Kohler A."/>
            <person name="Kuo A."/>
            <person name="Nagy L.G."/>
            <person name="Floudas D."/>
            <person name="Copeland A."/>
            <person name="Barry K.W."/>
            <person name="Cichocki N."/>
            <person name="Veneault-Fourrey C."/>
            <person name="LaButti K."/>
            <person name="Lindquist E.A."/>
            <person name="Lipzen A."/>
            <person name="Lundell T."/>
            <person name="Morin E."/>
            <person name="Murat C."/>
            <person name="Riley R."/>
            <person name="Ohm R."/>
            <person name="Sun H."/>
            <person name="Tunlid A."/>
            <person name="Henrissat B."/>
            <person name="Grigoriev I.V."/>
            <person name="Hibbett D.S."/>
            <person name="Martin F."/>
        </authorList>
    </citation>
    <scope>NUCLEOTIDE SEQUENCE [LARGE SCALE GENOMIC DNA]</scope>
    <source>
        <strain evidence="6">MUT 4182</strain>
    </source>
</reference>
<dbReference type="OrthoDB" id="2122982at2759"/>
<reference evidence="5 6" key="1">
    <citation type="submission" date="2014-04" db="EMBL/GenBank/DDBJ databases">
        <authorList>
            <consortium name="DOE Joint Genome Institute"/>
            <person name="Kuo A."/>
            <person name="Girlanda M."/>
            <person name="Perotto S."/>
            <person name="Kohler A."/>
            <person name="Nagy L.G."/>
            <person name="Floudas D."/>
            <person name="Copeland A."/>
            <person name="Barry K.W."/>
            <person name="Cichocki N."/>
            <person name="Veneault-Fourrey C."/>
            <person name="LaButti K."/>
            <person name="Lindquist E.A."/>
            <person name="Lipzen A."/>
            <person name="Lundell T."/>
            <person name="Morin E."/>
            <person name="Murat C."/>
            <person name="Sun H."/>
            <person name="Tunlid A."/>
            <person name="Henrissat B."/>
            <person name="Grigoriev I.V."/>
            <person name="Hibbett D.S."/>
            <person name="Martin F."/>
            <person name="Nordberg H.P."/>
            <person name="Cantor M.N."/>
            <person name="Hua S.X."/>
        </authorList>
    </citation>
    <scope>NUCLEOTIDE SEQUENCE [LARGE SCALE GENOMIC DNA]</scope>
    <source>
        <strain evidence="5 6">MUT 4182</strain>
    </source>
</reference>
<dbReference type="HOGENOM" id="CLU_037984_2_0_1"/>
<feature type="domain" description="RING-type" evidence="3">
    <location>
        <begin position="204"/>
        <end position="252"/>
    </location>
</feature>
<dbReference type="Pfam" id="PF04434">
    <property type="entry name" value="SWIM"/>
    <property type="match status" value="1"/>
</dbReference>
<keyword evidence="1" id="KW-0862">Zinc</keyword>
<feature type="region of interest" description="Disordered" evidence="2">
    <location>
        <begin position="1"/>
        <end position="52"/>
    </location>
</feature>
<keyword evidence="1" id="KW-0863">Zinc-finger</keyword>
<feature type="region of interest" description="Disordered" evidence="2">
    <location>
        <begin position="176"/>
        <end position="197"/>
    </location>
</feature>
<dbReference type="GO" id="GO:0008270">
    <property type="term" value="F:zinc ion binding"/>
    <property type="evidence" value="ECO:0007669"/>
    <property type="project" value="UniProtKB-KW"/>
</dbReference>